<feature type="region of interest" description="Disordered" evidence="1">
    <location>
        <begin position="49"/>
        <end position="72"/>
    </location>
</feature>
<feature type="transmembrane region" description="Helical" evidence="2">
    <location>
        <begin position="6"/>
        <end position="23"/>
    </location>
</feature>
<keyword evidence="2" id="KW-0472">Membrane</keyword>
<reference evidence="3 4" key="1">
    <citation type="submission" date="2015-09" db="EMBL/GenBank/DDBJ databases">
        <title>Complete genome of Psychrobacter urativorans R10.10B.</title>
        <authorList>
            <person name="See-Too W.S."/>
            <person name="Chan K.G."/>
        </authorList>
    </citation>
    <scope>NUCLEOTIDE SEQUENCE [LARGE SCALE GENOMIC DNA]</scope>
    <source>
        <strain evidence="3 4">R10.10B</strain>
    </source>
</reference>
<dbReference type="OrthoDB" id="6659522at2"/>
<dbReference type="EMBL" id="CP012678">
    <property type="protein sequence ID" value="ALF59673.1"/>
    <property type="molecule type" value="Genomic_DNA"/>
</dbReference>
<dbReference type="RefSeq" id="WP_062534258.1">
    <property type="nucleotide sequence ID" value="NZ_CP012678.1"/>
</dbReference>
<proteinExistence type="predicted"/>
<dbReference type="Proteomes" id="UP000059847">
    <property type="component" value="Chromosome"/>
</dbReference>
<feature type="compositionally biased region" description="Polar residues" evidence="1">
    <location>
        <begin position="49"/>
        <end position="64"/>
    </location>
</feature>
<organism evidence="3 4">
    <name type="scientific">Psychrobacter urativorans</name>
    <dbReference type="NCBI Taxonomy" id="45610"/>
    <lineage>
        <taxon>Bacteria</taxon>
        <taxon>Pseudomonadati</taxon>
        <taxon>Pseudomonadota</taxon>
        <taxon>Gammaproteobacteria</taxon>
        <taxon>Moraxellales</taxon>
        <taxon>Moraxellaceae</taxon>
        <taxon>Psychrobacter</taxon>
    </lineage>
</organism>
<evidence type="ECO:0000256" key="2">
    <source>
        <dbReference type="SAM" id="Phobius"/>
    </source>
</evidence>
<accession>A0A0M3V8S1</accession>
<sequence length="101" mass="10825">MQLKHLIIFALVAMALLLGFNVINGNRHENNRAATENTETIADTTNTIASTAADSDDGNNNITSKPLGEQPKAIMDKATTQIDSAQQADNARLAQMDSAQQ</sequence>
<dbReference type="AlphaFoldDB" id="A0A0M3V8S1"/>
<keyword evidence="2" id="KW-0812">Transmembrane</keyword>
<dbReference type="STRING" id="45610.AOC03_06195"/>
<name>A0A0M3V8S1_9GAMM</name>
<keyword evidence="2" id="KW-1133">Transmembrane helix</keyword>
<protein>
    <submittedName>
        <fullName evidence="3">Uncharacterized protein</fullName>
    </submittedName>
</protein>
<keyword evidence="4" id="KW-1185">Reference proteome</keyword>
<evidence type="ECO:0000256" key="1">
    <source>
        <dbReference type="SAM" id="MobiDB-lite"/>
    </source>
</evidence>
<gene>
    <name evidence="3" type="ORF">AOC03_06195</name>
</gene>
<evidence type="ECO:0000313" key="3">
    <source>
        <dbReference type="EMBL" id="ALF59673.1"/>
    </source>
</evidence>
<dbReference type="KEGG" id="pur:AOC03_06195"/>
<evidence type="ECO:0000313" key="4">
    <source>
        <dbReference type="Proteomes" id="UP000059847"/>
    </source>
</evidence>